<dbReference type="Proteomes" id="UP000076532">
    <property type="component" value="Unassembled WGS sequence"/>
</dbReference>
<dbReference type="OrthoDB" id="3054074at2759"/>
<dbReference type="EMBL" id="KV417487">
    <property type="protein sequence ID" value="KZP31977.1"/>
    <property type="molecule type" value="Genomic_DNA"/>
</dbReference>
<dbReference type="AlphaFoldDB" id="A0A166USG1"/>
<protein>
    <submittedName>
        <fullName evidence="1">Uncharacterized protein</fullName>
    </submittedName>
</protein>
<reference evidence="1 2" key="1">
    <citation type="journal article" date="2016" name="Mol. Biol. Evol.">
        <title>Comparative Genomics of Early-Diverging Mushroom-Forming Fungi Provides Insights into the Origins of Lignocellulose Decay Capabilities.</title>
        <authorList>
            <person name="Nagy L.G."/>
            <person name="Riley R."/>
            <person name="Tritt A."/>
            <person name="Adam C."/>
            <person name="Daum C."/>
            <person name="Floudas D."/>
            <person name="Sun H."/>
            <person name="Yadav J.S."/>
            <person name="Pangilinan J."/>
            <person name="Larsson K.H."/>
            <person name="Matsuura K."/>
            <person name="Barry K."/>
            <person name="Labutti K."/>
            <person name="Kuo R."/>
            <person name="Ohm R.A."/>
            <person name="Bhattacharya S.S."/>
            <person name="Shirouzu T."/>
            <person name="Yoshinaga Y."/>
            <person name="Martin F.M."/>
            <person name="Grigoriev I.V."/>
            <person name="Hibbett D.S."/>
        </authorList>
    </citation>
    <scope>NUCLEOTIDE SEQUENCE [LARGE SCALE GENOMIC DNA]</scope>
    <source>
        <strain evidence="1 2">CBS 109695</strain>
    </source>
</reference>
<evidence type="ECO:0000313" key="1">
    <source>
        <dbReference type="EMBL" id="KZP31977.1"/>
    </source>
</evidence>
<organism evidence="1 2">
    <name type="scientific">Athelia psychrophila</name>
    <dbReference type="NCBI Taxonomy" id="1759441"/>
    <lineage>
        <taxon>Eukaryota</taxon>
        <taxon>Fungi</taxon>
        <taxon>Dikarya</taxon>
        <taxon>Basidiomycota</taxon>
        <taxon>Agaricomycotina</taxon>
        <taxon>Agaricomycetes</taxon>
        <taxon>Agaricomycetidae</taxon>
        <taxon>Atheliales</taxon>
        <taxon>Atheliaceae</taxon>
        <taxon>Athelia</taxon>
    </lineage>
</organism>
<keyword evidence="2" id="KW-1185">Reference proteome</keyword>
<accession>A0A166USG1</accession>
<sequence length="265" mass="29084">MSQSQALAVISTPVVDDPVRPAARALIPNYGDRVVQNGPGMHLNLAFSAGGVYVEAGLRGVAKLLELGPVPVVEAVETVFADDAQRIAILDELFLLRARPADENSVAQPQPAPKASKTIVKLKKLCKKLVKFTSRSVVSITPAYAFLTAFAEFSEELPDTQILAYKGIVMLTTRYIGLRLLFIEQLPLKDSTQQPSIWTKHDIVRAWRHGSSGDPEWEFWLQFAAYCVASPDDITVVVETLKPSNFGCFEGGQCVSERLANWILT</sequence>
<name>A0A166USG1_9AGAM</name>
<proteinExistence type="predicted"/>
<evidence type="ECO:0000313" key="2">
    <source>
        <dbReference type="Proteomes" id="UP000076532"/>
    </source>
</evidence>
<gene>
    <name evidence="1" type="ORF">FIBSPDRAFT_848955</name>
</gene>
<dbReference type="STRING" id="436010.A0A166USG1"/>